<dbReference type="PROSITE" id="PS50879">
    <property type="entry name" value="RNASE_H_1"/>
    <property type="match status" value="1"/>
</dbReference>
<dbReference type="InterPro" id="IPR036397">
    <property type="entry name" value="RNaseH_sf"/>
</dbReference>
<dbReference type="KEGG" id="gtr:GLOTRDRAFT_46143"/>
<dbReference type="eggNOG" id="KOG3752">
    <property type="taxonomic scope" value="Eukaryota"/>
</dbReference>
<dbReference type="Proteomes" id="UP000030669">
    <property type="component" value="Unassembled WGS sequence"/>
</dbReference>
<feature type="region of interest" description="Disordered" evidence="1">
    <location>
        <begin position="204"/>
        <end position="224"/>
    </location>
</feature>
<dbReference type="OrthoDB" id="3253907at2759"/>
<dbReference type="GeneID" id="19306408"/>
<protein>
    <recommendedName>
        <fullName evidence="2">RNase H type-1 domain-containing protein</fullName>
    </recommendedName>
</protein>
<dbReference type="AlphaFoldDB" id="S7RFH0"/>
<evidence type="ECO:0000256" key="1">
    <source>
        <dbReference type="SAM" id="MobiDB-lite"/>
    </source>
</evidence>
<organism evidence="3 4">
    <name type="scientific">Gloeophyllum trabeum (strain ATCC 11539 / FP-39264 / Madison 617)</name>
    <name type="common">Brown rot fungus</name>
    <dbReference type="NCBI Taxonomy" id="670483"/>
    <lineage>
        <taxon>Eukaryota</taxon>
        <taxon>Fungi</taxon>
        <taxon>Dikarya</taxon>
        <taxon>Basidiomycota</taxon>
        <taxon>Agaricomycotina</taxon>
        <taxon>Agaricomycetes</taxon>
        <taxon>Gloeophyllales</taxon>
        <taxon>Gloeophyllaceae</taxon>
        <taxon>Gloeophyllum</taxon>
    </lineage>
</organism>
<feature type="domain" description="RNase H type-1" evidence="2">
    <location>
        <begin position="1"/>
        <end position="29"/>
    </location>
</feature>
<dbReference type="SUPFAM" id="SSF53098">
    <property type="entry name" value="Ribonuclease H-like"/>
    <property type="match status" value="1"/>
</dbReference>
<dbReference type="HOGENOM" id="CLU_044484_3_0_1"/>
<evidence type="ECO:0000313" key="3">
    <source>
        <dbReference type="EMBL" id="EPQ52940.1"/>
    </source>
</evidence>
<accession>S7RFH0</accession>
<feature type="non-terminal residue" evidence="3">
    <location>
        <position position="1"/>
    </location>
</feature>
<dbReference type="OMA" id="CNKTESM"/>
<dbReference type="Gene3D" id="3.30.420.10">
    <property type="entry name" value="Ribonuclease H-like superfamily/Ribonuclease H"/>
    <property type="match status" value="1"/>
</dbReference>
<sequence length="273" mass="30840">AATHFQWIKGHSGHPGNEAADALAKEGARKDIPDNIDITVPDKFCLEGAKLSELTQSIAYKGIRNLKKNKVKRRRAATVNIDRVRYGIHEITHQLETDSQIWQSWRNRNLRPEIRQYLHKAFHGTQKIGDYWDPIPNYGHRAVCPYCGDTTETMEHIWLECDAPERRIIWHLAASLWPEQNGPWPNLAFGAILGCGKLSIPTSNAPNAEQNPGAEQGDGPGRKHTAAGMSRLLQILVSESAHLIWALRCLRVIQEKTLSPRAICARWMNNINK</sequence>
<evidence type="ECO:0000259" key="2">
    <source>
        <dbReference type="PROSITE" id="PS50879"/>
    </source>
</evidence>
<dbReference type="GO" id="GO:0004523">
    <property type="term" value="F:RNA-DNA hybrid ribonuclease activity"/>
    <property type="evidence" value="ECO:0007669"/>
    <property type="project" value="InterPro"/>
</dbReference>
<proteinExistence type="predicted"/>
<dbReference type="InterPro" id="IPR002156">
    <property type="entry name" value="RNaseH_domain"/>
</dbReference>
<dbReference type="EMBL" id="KB469306">
    <property type="protein sequence ID" value="EPQ52940.1"/>
    <property type="molecule type" value="Genomic_DNA"/>
</dbReference>
<name>S7RFH0_GLOTA</name>
<keyword evidence="4" id="KW-1185">Reference proteome</keyword>
<evidence type="ECO:0000313" key="4">
    <source>
        <dbReference type="Proteomes" id="UP000030669"/>
    </source>
</evidence>
<dbReference type="Pfam" id="PF00075">
    <property type="entry name" value="RNase_H"/>
    <property type="match status" value="1"/>
</dbReference>
<gene>
    <name evidence="3" type="ORF">GLOTRDRAFT_46143</name>
</gene>
<dbReference type="InterPro" id="IPR012337">
    <property type="entry name" value="RNaseH-like_sf"/>
</dbReference>
<dbReference type="GO" id="GO:0003676">
    <property type="term" value="F:nucleic acid binding"/>
    <property type="evidence" value="ECO:0007669"/>
    <property type="project" value="InterPro"/>
</dbReference>
<dbReference type="RefSeq" id="XP_007868226.1">
    <property type="nucleotide sequence ID" value="XM_007870035.1"/>
</dbReference>
<reference evidence="3 4" key="1">
    <citation type="journal article" date="2012" name="Science">
        <title>The Paleozoic origin of enzymatic lignin decomposition reconstructed from 31 fungal genomes.</title>
        <authorList>
            <person name="Floudas D."/>
            <person name="Binder M."/>
            <person name="Riley R."/>
            <person name="Barry K."/>
            <person name="Blanchette R.A."/>
            <person name="Henrissat B."/>
            <person name="Martinez A.T."/>
            <person name="Otillar R."/>
            <person name="Spatafora J.W."/>
            <person name="Yadav J.S."/>
            <person name="Aerts A."/>
            <person name="Benoit I."/>
            <person name="Boyd A."/>
            <person name="Carlson A."/>
            <person name="Copeland A."/>
            <person name="Coutinho P.M."/>
            <person name="de Vries R.P."/>
            <person name="Ferreira P."/>
            <person name="Findley K."/>
            <person name="Foster B."/>
            <person name="Gaskell J."/>
            <person name="Glotzer D."/>
            <person name="Gorecki P."/>
            <person name="Heitman J."/>
            <person name="Hesse C."/>
            <person name="Hori C."/>
            <person name="Igarashi K."/>
            <person name="Jurgens J.A."/>
            <person name="Kallen N."/>
            <person name="Kersten P."/>
            <person name="Kohler A."/>
            <person name="Kuees U."/>
            <person name="Kumar T.K.A."/>
            <person name="Kuo A."/>
            <person name="LaButti K."/>
            <person name="Larrondo L.F."/>
            <person name="Lindquist E."/>
            <person name="Ling A."/>
            <person name="Lombard V."/>
            <person name="Lucas S."/>
            <person name="Lundell T."/>
            <person name="Martin R."/>
            <person name="McLaughlin D.J."/>
            <person name="Morgenstern I."/>
            <person name="Morin E."/>
            <person name="Murat C."/>
            <person name="Nagy L.G."/>
            <person name="Nolan M."/>
            <person name="Ohm R.A."/>
            <person name="Patyshakuliyeva A."/>
            <person name="Rokas A."/>
            <person name="Ruiz-Duenas F.J."/>
            <person name="Sabat G."/>
            <person name="Salamov A."/>
            <person name="Samejima M."/>
            <person name="Schmutz J."/>
            <person name="Slot J.C."/>
            <person name="St John F."/>
            <person name="Stenlid J."/>
            <person name="Sun H."/>
            <person name="Sun S."/>
            <person name="Syed K."/>
            <person name="Tsang A."/>
            <person name="Wiebenga A."/>
            <person name="Young D."/>
            <person name="Pisabarro A."/>
            <person name="Eastwood D.C."/>
            <person name="Martin F."/>
            <person name="Cullen D."/>
            <person name="Grigoriev I.V."/>
            <person name="Hibbett D.S."/>
        </authorList>
    </citation>
    <scope>NUCLEOTIDE SEQUENCE [LARGE SCALE GENOMIC DNA]</scope>
    <source>
        <strain evidence="3 4">ATCC 11539</strain>
    </source>
</reference>